<reference evidence="2" key="2">
    <citation type="submission" date="2021-09" db="EMBL/GenBank/DDBJ databases">
        <authorList>
            <person name="Jia N."/>
            <person name="Wang J."/>
            <person name="Shi W."/>
            <person name="Du L."/>
            <person name="Sun Y."/>
            <person name="Zhan W."/>
            <person name="Jiang J."/>
            <person name="Wang Q."/>
            <person name="Zhang B."/>
            <person name="Ji P."/>
            <person name="Sakyi L.B."/>
            <person name="Cui X."/>
            <person name="Yuan T."/>
            <person name="Jiang B."/>
            <person name="Yang W."/>
            <person name="Lam T.T.-Y."/>
            <person name="Chang Q."/>
            <person name="Ding S."/>
            <person name="Wang X."/>
            <person name="Zhu J."/>
            <person name="Ruan X."/>
            <person name="Zhao L."/>
            <person name="Wei J."/>
            <person name="Que T."/>
            <person name="Du C."/>
            <person name="Cheng J."/>
            <person name="Dai P."/>
            <person name="Han X."/>
            <person name="Huang E."/>
            <person name="Gao Y."/>
            <person name="Liu J."/>
            <person name="Shao H."/>
            <person name="Ye R."/>
            <person name="Li L."/>
            <person name="Wei W."/>
            <person name="Wang X."/>
            <person name="Wang C."/>
            <person name="Huo Q."/>
            <person name="Li W."/>
            <person name="Guo W."/>
            <person name="Chen H."/>
            <person name="Chen S."/>
            <person name="Zhou L."/>
            <person name="Zhou L."/>
            <person name="Ni X."/>
            <person name="Tian J."/>
            <person name="Zhou Y."/>
            <person name="Sheng Y."/>
            <person name="Liu T."/>
            <person name="Pan Y."/>
            <person name="Xia L."/>
            <person name="Li J."/>
            <person name="Zhao F."/>
            <person name="Cao W."/>
        </authorList>
    </citation>
    <scope>NUCLEOTIDE SEQUENCE</scope>
    <source>
        <strain evidence="2">Rmic-2018</strain>
        <tissue evidence="2">Larvae</tissue>
    </source>
</reference>
<organism evidence="2 3">
    <name type="scientific">Rhipicephalus microplus</name>
    <name type="common">Cattle tick</name>
    <name type="synonym">Boophilus microplus</name>
    <dbReference type="NCBI Taxonomy" id="6941"/>
    <lineage>
        <taxon>Eukaryota</taxon>
        <taxon>Metazoa</taxon>
        <taxon>Ecdysozoa</taxon>
        <taxon>Arthropoda</taxon>
        <taxon>Chelicerata</taxon>
        <taxon>Arachnida</taxon>
        <taxon>Acari</taxon>
        <taxon>Parasitiformes</taxon>
        <taxon>Ixodida</taxon>
        <taxon>Ixodoidea</taxon>
        <taxon>Ixodidae</taxon>
        <taxon>Rhipicephalinae</taxon>
        <taxon>Rhipicephalus</taxon>
        <taxon>Boophilus</taxon>
    </lineage>
</organism>
<evidence type="ECO:0000313" key="2">
    <source>
        <dbReference type="EMBL" id="KAH8020280.1"/>
    </source>
</evidence>
<evidence type="ECO:0000313" key="3">
    <source>
        <dbReference type="Proteomes" id="UP000821866"/>
    </source>
</evidence>
<dbReference type="EMBL" id="JABSTU010000010">
    <property type="protein sequence ID" value="KAH8020280.1"/>
    <property type="molecule type" value="Genomic_DNA"/>
</dbReference>
<comment type="caution">
    <text evidence="2">The sequence shown here is derived from an EMBL/GenBank/DDBJ whole genome shotgun (WGS) entry which is preliminary data.</text>
</comment>
<feature type="compositionally biased region" description="Basic and acidic residues" evidence="1">
    <location>
        <begin position="379"/>
        <end position="394"/>
    </location>
</feature>
<name>A0A9J6DDX0_RHIMP</name>
<gene>
    <name evidence="2" type="ORF">HPB51_025800</name>
</gene>
<reference evidence="2" key="1">
    <citation type="journal article" date="2020" name="Cell">
        <title>Large-Scale Comparative Analyses of Tick Genomes Elucidate Their Genetic Diversity and Vector Capacities.</title>
        <authorList>
            <consortium name="Tick Genome and Microbiome Consortium (TIGMIC)"/>
            <person name="Jia N."/>
            <person name="Wang J."/>
            <person name="Shi W."/>
            <person name="Du L."/>
            <person name="Sun Y."/>
            <person name="Zhan W."/>
            <person name="Jiang J.F."/>
            <person name="Wang Q."/>
            <person name="Zhang B."/>
            <person name="Ji P."/>
            <person name="Bell-Sakyi L."/>
            <person name="Cui X.M."/>
            <person name="Yuan T.T."/>
            <person name="Jiang B.G."/>
            <person name="Yang W.F."/>
            <person name="Lam T.T."/>
            <person name="Chang Q.C."/>
            <person name="Ding S.J."/>
            <person name="Wang X.J."/>
            <person name="Zhu J.G."/>
            <person name="Ruan X.D."/>
            <person name="Zhao L."/>
            <person name="Wei J.T."/>
            <person name="Ye R.Z."/>
            <person name="Que T.C."/>
            <person name="Du C.H."/>
            <person name="Zhou Y.H."/>
            <person name="Cheng J.X."/>
            <person name="Dai P.F."/>
            <person name="Guo W.B."/>
            <person name="Han X.H."/>
            <person name="Huang E.J."/>
            <person name="Li L.F."/>
            <person name="Wei W."/>
            <person name="Gao Y.C."/>
            <person name="Liu J.Z."/>
            <person name="Shao H.Z."/>
            <person name="Wang X."/>
            <person name="Wang C.C."/>
            <person name="Yang T.C."/>
            <person name="Huo Q.B."/>
            <person name="Li W."/>
            <person name="Chen H.Y."/>
            <person name="Chen S.E."/>
            <person name="Zhou L.G."/>
            <person name="Ni X.B."/>
            <person name="Tian J.H."/>
            <person name="Sheng Y."/>
            <person name="Liu T."/>
            <person name="Pan Y.S."/>
            <person name="Xia L.Y."/>
            <person name="Li J."/>
            <person name="Zhao F."/>
            <person name="Cao W.C."/>
        </authorList>
    </citation>
    <scope>NUCLEOTIDE SEQUENCE</scope>
    <source>
        <strain evidence="2">Rmic-2018</strain>
    </source>
</reference>
<proteinExistence type="predicted"/>
<sequence length="394" mass="44190">MKPGSGRSGTTTSSAERFRKVRGTVRASVSRNITLLTGLLRDADAEAREVNRQVTVLITIEVQICQSDKYILDVTEDEAVGQELEDAACYHEKIIHIIAEGQSFLNECRQSFHLRGTRYSPLHYVRDASRAYAQPGFYKNTNAYDGIFEDKEKDTKCSEGSYCDSESSLSAGQGRYENSFIEDKGNNTALGLTACKRVELPPLNSRLLATFRSDRAIVLCVRDSSEQWCYAGNSTGEEQPLEHCGNIPKWEEEPREQYQAIANPRSRNDGSCDMNDQIEEDERVTVNRQHYCQQLRKGTNEGPAYSLPTSNDDLFYLLDGEASSSVFLVVPPSFFGQAERRNFFQLSFEKLDDATTKERDGCLQTLENLAPASETEAEGSEKRATAEPVRETTK</sequence>
<accession>A0A9J6DDX0</accession>
<feature type="region of interest" description="Disordered" evidence="1">
    <location>
        <begin position="365"/>
        <end position="394"/>
    </location>
</feature>
<keyword evidence="3" id="KW-1185">Reference proteome</keyword>
<dbReference type="Proteomes" id="UP000821866">
    <property type="component" value="Chromosome 8"/>
</dbReference>
<evidence type="ECO:0000256" key="1">
    <source>
        <dbReference type="SAM" id="MobiDB-lite"/>
    </source>
</evidence>
<protein>
    <submittedName>
        <fullName evidence="2">Uncharacterized protein</fullName>
    </submittedName>
</protein>
<dbReference type="AlphaFoldDB" id="A0A9J6DDX0"/>